<evidence type="ECO:0000256" key="1">
    <source>
        <dbReference type="ARBA" id="ARBA00022448"/>
    </source>
</evidence>
<evidence type="ECO:0000256" key="6">
    <source>
        <dbReference type="SAM" id="SignalP"/>
    </source>
</evidence>
<protein>
    <recommendedName>
        <fullName evidence="9">Cytochrome C</fullName>
    </recommendedName>
</protein>
<dbReference type="InterPro" id="IPR010980">
    <property type="entry name" value="Cyt_c/b562"/>
</dbReference>
<keyword evidence="5" id="KW-0408">Iron</keyword>
<dbReference type="Gene3D" id="1.20.120.10">
    <property type="entry name" value="Cytochrome c/b562"/>
    <property type="match status" value="1"/>
</dbReference>
<evidence type="ECO:0000313" key="7">
    <source>
        <dbReference type="EMBL" id="GAA4019712.1"/>
    </source>
</evidence>
<dbReference type="SUPFAM" id="SSF47175">
    <property type="entry name" value="Cytochromes"/>
    <property type="match status" value="1"/>
</dbReference>
<evidence type="ECO:0000256" key="3">
    <source>
        <dbReference type="ARBA" id="ARBA00022723"/>
    </source>
</evidence>
<feature type="chain" id="PRO_5045904803" description="Cytochrome C" evidence="6">
    <location>
        <begin position="21"/>
        <end position="153"/>
    </location>
</feature>
<comment type="caution">
    <text evidence="7">The sequence shown here is derived from an EMBL/GenBank/DDBJ whole genome shotgun (WGS) entry which is preliminary data.</text>
</comment>
<evidence type="ECO:0000313" key="8">
    <source>
        <dbReference type="Proteomes" id="UP001500235"/>
    </source>
</evidence>
<dbReference type="PRINTS" id="PR00608">
    <property type="entry name" value="CYTCHROMECII"/>
</dbReference>
<evidence type="ECO:0000256" key="2">
    <source>
        <dbReference type="ARBA" id="ARBA00022617"/>
    </source>
</evidence>
<proteinExistence type="predicted"/>
<dbReference type="Pfam" id="PF01322">
    <property type="entry name" value="Cytochrom_C_2"/>
    <property type="match status" value="1"/>
</dbReference>
<dbReference type="RefSeq" id="WP_344707238.1">
    <property type="nucleotide sequence ID" value="NZ_BAABBQ010000001.1"/>
</dbReference>
<dbReference type="InterPro" id="IPR012127">
    <property type="entry name" value="Cyt_c_prime"/>
</dbReference>
<keyword evidence="1" id="KW-0813">Transport</keyword>
<accession>A0ABP7T207</accession>
<feature type="signal peptide" evidence="6">
    <location>
        <begin position="1"/>
        <end position="20"/>
    </location>
</feature>
<dbReference type="PROSITE" id="PS51009">
    <property type="entry name" value="CYTCII"/>
    <property type="match status" value="1"/>
</dbReference>
<keyword evidence="3" id="KW-0479">Metal-binding</keyword>
<dbReference type="InterPro" id="IPR015984">
    <property type="entry name" value="Cyt_c_prime_subgr"/>
</dbReference>
<name>A0ABP7T207_9SPHN</name>
<keyword evidence="8" id="KW-1185">Reference proteome</keyword>
<dbReference type="Proteomes" id="UP001500235">
    <property type="component" value="Unassembled WGS sequence"/>
</dbReference>
<evidence type="ECO:0000256" key="5">
    <source>
        <dbReference type="ARBA" id="ARBA00023004"/>
    </source>
</evidence>
<keyword evidence="6" id="KW-0732">Signal</keyword>
<keyword evidence="4" id="KW-0249">Electron transport</keyword>
<evidence type="ECO:0008006" key="9">
    <source>
        <dbReference type="Google" id="ProtNLM"/>
    </source>
</evidence>
<gene>
    <name evidence="7" type="ORF">GCM10022280_19670</name>
</gene>
<organism evidence="7 8">
    <name type="scientific">Sphingomonas swuensis</name>
    <dbReference type="NCBI Taxonomy" id="977800"/>
    <lineage>
        <taxon>Bacteria</taxon>
        <taxon>Pseudomonadati</taxon>
        <taxon>Pseudomonadota</taxon>
        <taxon>Alphaproteobacteria</taxon>
        <taxon>Sphingomonadales</taxon>
        <taxon>Sphingomonadaceae</taxon>
        <taxon>Sphingomonas</taxon>
    </lineage>
</organism>
<keyword evidence="2" id="KW-0349">Heme</keyword>
<evidence type="ECO:0000256" key="4">
    <source>
        <dbReference type="ARBA" id="ARBA00022982"/>
    </source>
</evidence>
<dbReference type="InterPro" id="IPR002321">
    <property type="entry name" value="Cyt_c_II"/>
</dbReference>
<reference evidence="8" key="1">
    <citation type="journal article" date="2019" name="Int. J. Syst. Evol. Microbiol.">
        <title>The Global Catalogue of Microorganisms (GCM) 10K type strain sequencing project: providing services to taxonomists for standard genome sequencing and annotation.</title>
        <authorList>
            <consortium name="The Broad Institute Genomics Platform"/>
            <consortium name="The Broad Institute Genome Sequencing Center for Infectious Disease"/>
            <person name="Wu L."/>
            <person name="Ma J."/>
        </authorList>
    </citation>
    <scope>NUCLEOTIDE SEQUENCE [LARGE SCALE GENOMIC DNA]</scope>
    <source>
        <strain evidence="8">JCM 17563</strain>
    </source>
</reference>
<dbReference type="EMBL" id="BAABBQ010000001">
    <property type="protein sequence ID" value="GAA4019712.1"/>
    <property type="molecule type" value="Genomic_DNA"/>
</dbReference>
<dbReference type="PIRSF" id="PIRSF000027">
    <property type="entry name" value="Cytc_c_prime"/>
    <property type="match status" value="1"/>
</dbReference>
<sequence length="153" mass="16036">MRVIVLLVAASTLAAGAALAAAPLSRSDVARVQAQRHHGYEQLGRANRMAKQAIDKKDLAATRTAANQIGALAAQAPTWFPIGSGPEGGKTYAKAAIWQNRADFDARMRNFGVAARAFQAAAAGGDLAAIRTAHGRLGQTCSACHESYRGKHD</sequence>